<organism evidence="2 3">
    <name type="scientific">Ajellomyces capsulatus</name>
    <name type="common">Darling's disease fungus</name>
    <name type="synonym">Histoplasma capsulatum</name>
    <dbReference type="NCBI Taxonomy" id="5037"/>
    <lineage>
        <taxon>Eukaryota</taxon>
        <taxon>Fungi</taxon>
        <taxon>Dikarya</taxon>
        <taxon>Ascomycota</taxon>
        <taxon>Pezizomycotina</taxon>
        <taxon>Eurotiomycetes</taxon>
        <taxon>Eurotiomycetidae</taxon>
        <taxon>Onygenales</taxon>
        <taxon>Ajellomycetaceae</taxon>
        <taxon>Histoplasma</taxon>
    </lineage>
</organism>
<dbReference type="Proteomes" id="UP000670092">
    <property type="component" value="Unassembled WGS sequence"/>
</dbReference>
<dbReference type="AlphaFoldDB" id="A0A8H7Z0G7"/>
<protein>
    <submittedName>
        <fullName evidence="2">Uncharacterized protein</fullName>
    </submittedName>
</protein>
<dbReference type="VEuPathDB" id="FungiDB:I7I52_09073"/>
<proteinExistence type="predicted"/>
<evidence type="ECO:0000256" key="1">
    <source>
        <dbReference type="SAM" id="MobiDB-lite"/>
    </source>
</evidence>
<gene>
    <name evidence="2" type="ORF">I7I52_09073</name>
</gene>
<feature type="region of interest" description="Disordered" evidence="1">
    <location>
        <begin position="1"/>
        <end position="20"/>
    </location>
</feature>
<evidence type="ECO:0000313" key="2">
    <source>
        <dbReference type="EMBL" id="KAG5298933.1"/>
    </source>
</evidence>
<reference evidence="2 3" key="1">
    <citation type="submission" date="2021-01" db="EMBL/GenBank/DDBJ databases">
        <title>Chromosome-level genome assembly of a human fungal pathogen reveals clustering of transcriptionally co-regulated genes.</title>
        <authorList>
            <person name="Voorhies M."/>
            <person name="Cohen S."/>
            <person name="Shea T.P."/>
            <person name="Petrus S."/>
            <person name="Munoz J.F."/>
            <person name="Poplawski S."/>
            <person name="Goldman W.E."/>
            <person name="Michael T."/>
            <person name="Cuomo C.A."/>
            <person name="Sil A."/>
            <person name="Beyhan S."/>
        </authorList>
    </citation>
    <scope>NUCLEOTIDE SEQUENCE [LARGE SCALE GENOMIC DNA]</scope>
    <source>
        <strain evidence="2 3">G184AR</strain>
    </source>
</reference>
<accession>A0A8H7Z0G7</accession>
<evidence type="ECO:0000313" key="3">
    <source>
        <dbReference type="Proteomes" id="UP000670092"/>
    </source>
</evidence>
<sequence>MPSECSHAYTKKYKSGKEGKGNMTVSEHLNFVL</sequence>
<dbReference type="EMBL" id="JAEVHI010000002">
    <property type="protein sequence ID" value="KAG5298933.1"/>
    <property type="molecule type" value="Genomic_DNA"/>
</dbReference>
<name>A0A8H7Z0G7_AJECA</name>
<comment type="caution">
    <text evidence="2">The sequence shown here is derived from an EMBL/GenBank/DDBJ whole genome shotgun (WGS) entry which is preliminary data.</text>
</comment>